<sequence>METHAHRKEGSNKHIKGCERTSERFKLEIRCGRVLGYSRSKKTLALANTQLVRGFDSGRLPTSLLALTNNTRRTTVPSFRLNY</sequence>
<comment type="caution">
    <text evidence="1">The sequence shown here is derived from an EMBL/GenBank/DDBJ whole genome shotgun (WGS) entry which is preliminary data.</text>
</comment>
<dbReference type="Proteomes" id="UP001633002">
    <property type="component" value="Unassembled WGS sequence"/>
</dbReference>
<proteinExistence type="predicted"/>
<evidence type="ECO:0008006" key="3">
    <source>
        <dbReference type="Google" id="ProtNLM"/>
    </source>
</evidence>
<reference evidence="1 2" key="1">
    <citation type="submission" date="2024-09" db="EMBL/GenBank/DDBJ databases">
        <title>Chromosome-scale assembly of Riccia sorocarpa.</title>
        <authorList>
            <person name="Paukszto L."/>
        </authorList>
    </citation>
    <scope>NUCLEOTIDE SEQUENCE [LARGE SCALE GENOMIC DNA]</scope>
    <source>
        <strain evidence="1">LP-2024</strain>
        <tissue evidence="1">Aerial parts of the thallus</tissue>
    </source>
</reference>
<dbReference type="EMBL" id="JBJQOH010000001">
    <property type="protein sequence ID" value="KAL3699346.1"/>
    <property type="molecule type" value="Genomic_DNA"/>
</dbReference>
<protein>
    <recommendedName>
        <fullName evidence="3">Ribosomal protein S14</fullName>
    </recommendedName>
</protein>
<gene>
    <name evidence="1" type="ORF">R1sor_017368</name>
</gene>
<name>A0ABD3I7Q7_9MARC</name>
<evidence type="ECO:0000313" key="1">
    <source>
        <dbReference type="EMBL" id="KAL3699346.1"/>
    </source>
</evidence>
<keyword evidence="2" id="KW-1185">Reference proteome</keyword>
<evidence type="ECO:0000313" key="2">
    <source>
        <dbReference type="Proteomes" id="UP001633002"/>
    </source>
</evidence>
<accession>A0ABD3I7Q7</accession>
<dbReference type="AlphaFoldDB" id="A0ABD3I7Q7"/>
<organism evidence="1 2">
    <name type="scientific">Riccia sorocarpa</name>
    <dbReference type="NCBI Taxonomy" id="122646"/>
    <lineage>
        <taxon>Eukaryota</taxon>
        <taxon>Viridiplantae</taxon>
        <taxon>Streptophyta</taxon>
        <taxon>Embryophyta</taxon>
        <taxon>Marchantiophyta</taxon>
        <taxon>Marchantiopsida</taxon>
        <taxon>Marchantiidae</taxon>
        <taxon>Marchantiales</taxon>
        <taxon>Ricciaceae</taxon>
        <taxon>Riccia</taxon>
    </lineage>
</organism>